<dbReference type="Proteomes" id="UP001055072">
    <property type="component" value="Unassembled WGS sequence"/>
</dbReference>
<comment type="caution">
    <text evidence="1">The sequence shown here is derived from an EMBL/GenBank/DDBJ whole genome shotgun (WGS) entry which is preliminary data.</text>
</comment>
<dbReference type="EMBL" id="MU274907">
    <property type="protein sequence ID" value="KAI0090614.1"/>
    <property type="molecule type" value="Genomic_DNA"/>
</dbReference>
<accession>A0ACB8U8V6</accession>
<organism evidence="1 2">
    <name type="scientific">Irpex rosettiformis</name>
    <dbReference type="NCBI Taxonomy" id="378272"/>
    <lineage>
        <taxon>Eukaryota</taxon>
        <taxon>Fungi</taxon>
        <taxon>Dikarya</taxon>
        <taxon>Basidiomycota</taxon>
        <taxon>Agaricomycotina</taxon>
        <taxon>Agaricomycetes</taxon>
        <taxon>Polyporales</taxon>
        <taxon>Irpicaceae</taxon>
        <taxon>Irpex</taxon>
    </lineage>
</organism>
<gene>
    <name evidence="1" type="ORF">BDY19DRAFT_904905</name>
</gene>
<evidence type="ECO:0000313" key="2">
    <source>
        <dbReference type="Proteomes" id="UP001055072"/>
    </source>
</evidence>
<reference evidence="1" key="1">
    <citation type="journal article" date="2021" name="Environ. Microbiol.">
        <title>Gene family expansions and transcriptome signatures uncover fungal adaptations to wood decay.</title>
        <authorList>
            <person name="Hage H."/>
            <person name="Miyauchi S."/>
            <person name="Viragh M."/>
            <person name="Drula E."/>
            <person name="Min B."/>
            <person name="Chaduli D."/>
            <person name="Navarro D."/>
            <person name="Favel A."/>
            <person name="Norest M."/>
            <person name="Lesage-Meessen L."/>
            <person name="Balint B."/>
            <person name="Merenyi Z."/>
            <person name="de Eugenio L."/>
            <person name="Morin E."/>
            <person name="Martinez A.T."/>
            <person name="Baldrian P."/>
            <person name="Stursova M."/>
            <person name="Martinez M.J."/>
            <person name="Novotny C."/>
            <person name="Magnuson J.K."/>
            <person name="Spatafora J.W."/>
            <person name="Maurice S."/>
            <person name="Pangilinan J."/>
            <person name="Andreopoulos W."/>
            <person name="LaButti K."/>
            <person name="Hundley H."/>
            <person name="Na H."/>
            <person name="Kuo A."/>
            <person name="Barry K."/>
            <person name="Lipzen A."/>
            <person name="Henrissat B."/>
            <person name="Riley R."/>
            <person name="Ahrendt S."/>
            <person name="Nagy L.G."/>
            <person name="Grigoriev I.V."/>
            <person name="Martin F."/>
            <person name="Rosso M.N."/>
        </authorList>
    </citation>
    <scope>NUCLEOTIDE SEQUENCE</scope>
    <source>
        <strain evidence="1">CBS 384.51</strain>
    </source>
</reference>
<sequence>MCSRNHLQRLVSLRFKFANRKNELVYVGKAYGALRERSGENPTLLLRKTDESSEESNSMGVSRARTVLVDSLYLRDVHGLRCFSCEKTSIEGSSPSLHTLPDVHAKPSTRVVHADSIRLTRSPARKALKRPSKARLVAVIIRGKVDFSVLTTIKDLTVD</sequence>
<keyword evidence="2" id="KW-1185">Reference proteome</keyword>
<proteinExistence type="predicted"/>
<evidence type="ECO:0000313" key="1">
    <source>
        <dbReference type="EMBL" id="KAI0090614.1"/>
    </source>
</evidence>
<name>A0ACB8U8V6_9APHY</name>
<protein>
    <submittedName>
        <fullName evidence="1">Uncharacterized protein</fullName>
    </submittedName>
</protein>